<reference evidence="1 2" key="1">
    <citation type="submission" date="2020-08" db="EMBL/GenBank/DDBJ databases">
        <title>Sequencing the genomes of 1000 actinobacteria strains.</title>
        <authorList>
            <person name="Klenk H.-P."/>
        </authorList>
    </citation>
    <scope>NUCLEOTIDE SEQUENCE [LARGE SCALE GENOMIC DNA]</scope>
    <source>
        <strain evidence="1 2">DSM 43036</strain>
    </source>
</reference>
<dbReference type="GeneID" id="300291263"/>
<sequence length="124" mass="14107">MPRTVKAVDTATLIQLDSQAIEYGFSRNHGHGWLAEHAAPHALHYLHPFLVHRAGRRPEFCPHWRCMLLLTVRDGQEIFSLLDVWPASFDRLPETLDRAAKQAVADRLNHGELPTQAQWASLNP</sequence>
<evidence type="ECO:0000313" key="1">
    <source>
        <dbReference type="EMBL" id="MBB5110829.1"/>
    </source>
</evidence>
<organism evidence="1 2">
    <name type="scientific">Micromonospora echinospora</name>
    <name type="common">Micromonospora purpurea</name>
    <dbReference type="NCBI Taxonomy" id="1877"/>
    <lineage>
        <taxon>Bacteria</taxon>
        <taxon>Bacillati</taxon>
        <taxon>Actinomycetota</taxon>
        <taxon>Actinomycetes</taxon>
        <taxon>Micromonosporales</taxon>
        <taxon>Micromonosporaceae</taxon>
        <taxon>Micromonospora</taxon>
    </lineage>
</organism>
<accession>A0ABR6M625</accession>
<evidence type="ECO:0000313" key="2">
    <source>
        <dbReference type="Proteomes" id="UP000618986"/>
    </source>
</evidence>
<keyword evidence="2" id="KW-1185">Reference proteome</keyword>
<gene>
    <name evidence="1" type="ORF">FHU28_000668</name>
</gene>
<dbReference type="Proteomes" id="UP000618986">
    <property type="component" value="Unassembled WGS sequence"/>
</dbReference>
<proteinExistence type="predicted"/>
<dbReference type="RefSeq" id="WP_221454926.1">
    <property type="nucleotide sequence ID" value="NZ_JACHJC010000001.1"/>
</dbReference>
<dbReference type="EMBL" id="JACHJC010000001">
    <property type="protein sequence ID" value="MBB5110829.1"/>
    <property type="molecule type" value="Genomic_DNA"/>
</dbReference>
<name>A0ABR6M625_MICEC</name>
<comment type="caution">
    <text evidence="1">The sequence shown here is derived from an EMBL/GenBank/DDBJ whole genome shotgun (WGS) entry which is preliminary data.</text>
</comment>
<protein>
    <submittedName>
        <fullName evidence="1">Uncharacterized protein</fullName>
    </submittedName>
</protein>